<gene>
    <name evidence="4" type="ORF">GCM10022287_10510</name>
</gene>
<evidence type="ECO:0000256" key="1">
    <source>
        <dbReference type="ARBA" id="ARBA00007689"/>
    </source>
</evidence>
<feature type="domain" description="YCII-related" evidence="3">
    <location>
        <begin position="50"/>
        <end position="103"/>
    </location>
</feature>
<evidence type="ECO:0000259" key="3">
    <source>
        <dbReference type="Pfam" id="PF03795"/>
    </source>
</evidence>
<dbReference type="PANTHER" id="PTHR35174">
    <property type="entry name" value="BLL7171 PROTEIN-RELATED"/>
    <property type="match status" value="1"/>
</dbReference>
<protein>
    <submittedName>
        <fullName evidence="4">YciI family protein</fullName>
    </submittedName>
</protein>
<sequence>MTQYLLLHVTDPSAEPWDDLVDPGLLTDWLDERRDDRQPHRGSPIGTRGQAKSVAVRGGEVQVTDGPFPEFKEWFMGYDLIDADSMEDAVRIAATHPSAKIGRLYVLPNVAEWKDER</sequence>
<reference evidence="5" key="1">
    <citation type="journal article" date="2019" name="Int. J. Syst. Evol. Microbiol.">
        <title>The Global Catalogue of Microorganisms (GCM) 10K type strain sequencing project: providing services to taxonomists for standard genome sequencing and annotation.</title>
        <authorList>
            <consortium name="The Broad Institute Genomics Platform"/>
            <consortium name="The Broad Institute Genome Sequencing Center for Infectious Disease"/>
            <person name="Wu L."/>
            <person name="Ma J."/>
        </authorList>
    </citation>
    <scope>NUCLEOTIDE SEQUENCE [LARGE SCALE GENOMIC DNA]</scope>
    <source>
        <strain evidence="5">JCM 17591</strain>
    </source>
</reference>
<dbReference type="Proteomes" id="UP001501079">
    <property type="component" value="Unassembled WGS sequence"/>
</dbReference>
<comment type="similarity">
    <text evidence="1">Belongs to the YciI family.</text>
</comment>
<evidence type="ECO:0000313" key="5">
    <source>
        <dbReference type="Proteomes" id="UP001501079"/>
    </source>
</evidence>
<dbReference type="InterPro" id="IPR011008">
    <property type="entry name" value="Dimeric_a/b-barrel"/>
</dbReference>
<dbReference type="Pfam" id="PF03795">
    <property type="entry name" value="YCII"/>
    <property type="match status" value="1"/>
</dbReference>
<dbReference type="EMBL" id="BAABBW010000002">
    <property type="protein sequence ID" value="GAA4171340.1"/>
    <property type="molecule type" value="Genomic_DNA"/>
</dbReference>
<dbReference type="RefSeq" id="WP_344752246.1">
    <property type="nucleotide sequence ID" value="NZ_BAABBW010000002.1"/>
</dbReference>
<keyword evidence="5" id="KW-1185">Reference proteome</keyword>
<comment type="caution">
    <text evidence="4">The sequence shown here is derived from an EMBL/GenBank/DDBJ whole genome shotgun (WGS) entry which is preliminary data.</text>
</comment>
<name>A0ABP7ZVA5_9MICO</name>
<evidence type="ECO:0000256" key="2">
    <source>
        <dbReference type="SAM" id="MobiDB-lite"/>
    </source>
</evidence>
<proteinExistence type="inferred from homology"/>
<dbReference type="PANTHER" id="PTHR35174:SF3">
    <property type="entry name" value="BLL7171 PROTEIN"/>
    <property type="match status" value="1"/>
</dbReference>
<dbReference type="Gene3D" id="3.30.70.1060">
    <property type="entry name" value="Dimeric alpha+beta barrel"/>
    <property type="match status" value="1"/>
</dbReference>
<dbReference type="InterPro" id="IPR005545">
    <property type="entry name" value="YCII"/>
</dbReference>
<organism evidence="4 5">
    <name type="scientific">Gryllotalpicola koreensis</name>
    <dbReference type="NCBI Taxonomy" id="993086"/>
    <lineage>
        <taxon>Bacteria</taxon>
        <taxon>Bacillati</taxon>
        <taxon>Actinomycetota</taxon>
        <taxon>Actinomycetes</taxon>
        <taxon>Micrococcales</taxon>
        <taxon>Microbacteriaceae</taxon>
        <taxon>Gryllotalpicola</taxon>
    </lineage>
</organism>
<dbReference type="SUPFAM" id="SSF54909">
    <property type="entry name" value="Dimeric alpha+beta barrel"/>
    <property type="match status" value="1"/>
</dbReference>
<accession>A0ABP7ZVA5</accession>
<evidence type="ECO:0000313" key="4">
    <source>
        <dbReference type="EMBL" id="GAA4171340.1"/>
    </source>
</evidence>
<feature type="region of interest" description="Disordered" evidence="2">
    <location>
        <begin position="31"/>
        <end position="59"/>
    </location>
</feature>